<feature type="compositionally biased region" description="Polar residues" evidence="2">
    <location>
        <begin position="74"/>
        <end position="115"/>
    </location>
</feature>
<feature type="compositionally biased region" description="Polar residues" evidence="2">
    <location>
        <begin position="58"/>
        <end position="67"/>
    </location>
</feature>
<dbReference type="InterPro" id="IPR022263">
    <property type="entry name" value="KxYKxGKxW"/>
</dbReference>
<dbReference type="Pfam" id="PF19258">
    <property type="entry name" value="KxYKxGKxW_sig"/>
    <property type="match status" value="1"/>
</dbReference>
<organism evidence="5 6">
    <name type="scientific">Furfurilactobacillus curtus</name>
    <dbReference type="NCBI Taxonomy" id="1746200"/>
    <lineage>
        <taxon>Bacteria</taxon>
        <taxon>Bacillati</taxon>
        <taxon>Bacillota</taxon>
        <taxon>Bacilli</taxon>
        <taxon>Lactobacillales</taxon>
        <taxon>Lactobacillaceae</taxon>
        <taxon>Furfurilactobacillus</taxon>
    </lineage>
</organism>
<dbReference type="RefSeq" id="WP_407883543.1">
    <property type="nucleotide sequence ID" value="NZ_BQXO01000003.1"/>
</dbReference>
<keyword evidence="3" id="KW-0472">Membrane</keyword>
<feature type="compositionally biased region" description="Basic and acidic residues" evidence="2">
    <location>
        <begin position="736"/>
        <end position="747"/>
    </location>
</feature>
<comment type="caution">
    <text evidence="5">The sequence shown here is derived from an EMBL/GenBank/DDBJ whole genome shotgun (WGS) entry which is preliminary data.</text>
</comment>
<feature type="region of interest" description="Disordered" evidence="2">
    <location>
        <begin position="58"/>
        <end position="129"/>
    </location>
</feature>
<feature type="transmembrane region" description="Helical" evidence="3">
    <location>
        <begin position="835"/>
        <end position="854"/>
    </location>
</feature>
<sequence>MSRDTKKRFKMVKAGKQWLIVPITFLSLGAFAGGVHADSSNEQGAAGQTSTEVVNQMKNNQPGTATQPAPGVQAGQSAQDQNATNIANGQGNAGTPSASTIADQSAKDQSNTNMAKGQGSAGQGNVAENDSNQTVNQAVIAAKAALAQAQQGATTLKANALASYKASMAPYLAAVNTAMQQLMTDTPANDAQTIAKDKAALATATQTANTQSASFQKLLNSNNATADKGVADAQTTLTNASNDVQGAADGQAAGIDAVLNGNQLGSNVLTGKSDKFVLAYNEAVAGANAGVQAAKTNTAASDATIMAGGPAFKPAYQAALEKTYADMGKADGTLAAEKGVSPLTTQELATKAPSYRTAYQDAFRQTSTAILAQTAEGIQQASSDITAGIAPMTDAQLAAKTPGFRDGYNKIMKPHLAEVAQADQLASKGQGQATQSSQATIDRDAATDEATSDALNNTHLGGDVLSGKSEAFVSAYNDAYKGAQDGIAAAEANKVLSEAELAAKTPAYRTAYKTAFAKTSSNILASSAKGIDQATKDFAAGKQASEQELATQDPAYRAAYNKQYGKLTAEKLANAGQGQATQNSQATIDRDAATDEATSDALNHTHLGSDVLSGKSEAFVNAYNDAYKGATDGILAAEKNQVLSEQELASKSPAYRTAYKNAFTKTSQNILKSTAAGIDQATKDFAAGKQMSEQELAAQDPAFRDAYNKQYGHLTAEKLAEAGQGKATEPDQSQLDADRQKAKDDAAAKGNGGDTNTNKPSDNNESKGEDNGSTTDAKSGETAGNKTTNGAEVTGQNGAKVMPTAVSGHKAATKSATTNNKAALPATAANENASAVLGLTLIATLGAGLLSFGLKRKHA</sequence>
<feature type="compositionally biased region" description="Polar residues" evidence="2">
    <location>
        <begin position="576"/>
        <end position="587"/>
    </location>
</feature>
<keyword evidence="6" id="KW-1185">Reference proteome</keyword>
<proteinExistence type="predicted"/>
<evidence type="ECO:0000313" key="5">
    <source>
        <dbReference type="EMBL" id="GKT05887.1"/>
    </source>
</evidence>
<evidence type="ECO:0000256" key="4">
    <source>
        <dbReference type="SAM" id="SignalP"/>
    </source>
</evidence>
<keyword evidence="1 4" id="KW-0732">Signal</keyword>
<evidence type="ECO:0000313" key="6">
    <source>
        <dbReference type="Proteomes" id="UP001628078"/>
    </source>
</evidence>
<dbReference type="Proteomes" id="UP001628078">
    <property type="component" value="Unassembled WGS sequence"/>
</dbReference>
<feature type="signal peptide" evidence="4">
    <location>
        <begin position="1"/>
        <end position="32"/>
    </location>
</feature>
<accession>A0ABQ5JS81</accession>
<name>A0ABQ5JS81_9LACO</name>
<gene>
    <name evidence="5" type="ORF">JCM31185_11750</name>
</gene>
<evidence type="ECO:0008006" key="7">
    <source>
        <dbReference type="Google" id="ProtNLM"/>
    </source>
</evidence>
<evidence type="ECO:0000256" key="3">
    <source>
        <dbReference type="SAM" id="Phobius"/>
    </source>
</evidence>
<evidence type="ECO:0000256" key="1">
    <source>
        <dbReference type="ARBA" id="ARBA00022729"/>
    </source>
</evidence>
<feature type="region of interest" description="Disordered" evidence="2">
    <location>
        <begin position="721"/>
        <end position="798"/>
    </location>
</feature>
<keyword evidence="3" id="KW-0812">Transmembrane</keyword>
<keyword evidence="3" id="KW-1133">Transmembrane helix</keyword>
<dbReference type="NCBIfam" id="TIGR03715">
    <property type="entry name" value="KxYKxGKxW"/>
    <property type="match status" value="1"/>
</dbReference>
<feature type="chain" id="PRO_5046299587" description="Gram-positive cocci surface proteins LPxTG domain-containing protein" evidence="4">
    <location>
        <begin position="33"/>
        <end position="859"/>
    </location>
</feature>
<feature type="region of interest" description="Disordered" evidence="2">
    <location>
        <begin position="575"/>
        <end position="597"/>
    </location>
</feature>
<feature type="compositionally biased region" description="Polar residues" evidence="2">
    <location>
        <begin position="427"/>
        <end position="440"/>
    </location>
</feature>
<protein>
    <recommendedName>
        <fullName evidence="7">Gram-positive cocci surface proteins LPxTG domain-containing protein</fullName>
    </recommendedName>
</protein>
<feature type="region of interest" description="Disordered" evidence="2">
    <location>
        <begin position="423"/>
        <end position="448"/>
    </location>
</feature>
<evidence type="ECO:0000256" key="2">
    <source>
        <dbReference type="SAM" id="MobiDB-lite"/>
    </source>
</evidence>
<reference evidence="5 6" key="1">
    <citation type="submission" date="2022-03" db="EMBL/GenBank/DDBJ databases">
        <title>Draft genome sequence of Furfurilactobacillus curtus JCM 31185.</title>
        <authorList>
            <person name="Suzuki S."/>
            <person name="Endo A."/>
            <person name="Kajikawa A."/>
        </authorList>
    </citation>
    <scope>NUCLEOTIDE SEQUENCE [LARGE SCALE GENOMIC DNA]</scope>
    <source>
        <strain evidence="5 6">JCM 31185</strain>
    </source>
</reference>
<dbReference type="EMBL" id="BQXO01000003">
    <property type="protein sequence ID" value="GKT05887.1"/>
    <property type="molecule type" value="Genomic_DNA"/>
</dbReference>
<feature type="compositionally biased region" description="Polar residues" evidence="2">
    <location>
        <begin position="771"/>
        <end position="797"/>
    </location>
</feature>